<gene>
    <name evidence="1" type="ORF">E6G98_10355</name>
</gene>
<dbReference type="GO" id="GO:0005975">
    <property type="term" value="P:carbohydrate metabolic process"/>
    <property type="evidence" value="ECO:0007669"/>
    <property type="project" value="InterPro"/>
</dbReference>
<dbReference type="PANTHER" id="PTHR30105:SF2">
    <property type="entry name" value="DIVERGENT POLYSACCHARIDE DEACETYLASE SUPERFAMILY"/>
    <property type="match status" value="1"/>
</dbReference>
<name>A0A537LME1_9BACT</name>
<dbReference type="InterPro" id="IPR011330">
    <property type="entry name" value="Glyco_hydro/deAcase_b/a-brl"/>
</dbReference>
<organism evidence="1 2">
    <name type="scientific">Candidatus Segetimicrobium genomatis</name>
    <dbReference type="NCBI Taxonomy" id="2569760"/>
    <lineage>
        <taxon>Bacteria</taxon>
        <taxon>Bacillati</taxon>
        <taxon>Candidatus Sysuimicrobiota</taxon>
        <taxon>Candidatus Sysuimicrobiia</taxon>
        <taxon>Candidatus Sysuimicrobiales</taxon>
        <taxon>Candidatus Segetimicrobiaceae</taxon>
        <taxon>Candidatus Segetimicrobium</taxon>
    </lineage>
</organism>
<dbReference type="AlphaFoldDB" id="A0A537LME1"/>
<evidence type="ECO:0000313" key="1">
    <source>
        <dbReference type="EMBL" id="TMJ09176.1"/>
    </source>
</evidence>
<reference evidence="1 2" key="1">
    <citation type="journal article" date="2019" name="Nat. Microbiol.">
        <title>Mediterranean grassland soil C-N compound turnover is dependent on rainfall and depth, and is mediated by genomically divergent microorganisms.</title>
        <authorList>
            <person name="Diamond S."/>
            <person name="Andeer P.F."/>
            <person name="Li Z."/>
            <person name="Crits-Christoph A."/>
            <person name="Burstein D."/>
            <person name="Anantharaman K."/>
            <person name="Lane K.R."/>
            <person name="Thomas B.C."/>
            <person name="Pan C."/>
            <person name="Northen T.R."/>
            <person name="Banfield J.F."/>
        </authorList>
    </citation>
    <scope>NUCLEOTIDE SEQUENCE [LARGE SCALE GENOMIC DNA]</scope>
    <source>
        <strain evidence="1">NP_1</strain>
    </source>
</reference>
<dbReference type="PANTHER" id="PTHR30105">
    <property type="entry name" value="UNCHARACTERIZED YIBQ-RELATED"/>
    <property type="match status" value="1"/>
</dbReference>
<comment type="caution">
    <text evidence="1">The sequence shown here is derived from an EMBL/GenBank/DDBJ whole genome shotgun (WGS) entry which is preliminary data.</text>
</comment>
<dbReference type="Proteomes" id="UP000315217">
    <property type="component" value="Unassembled WGS sequence"/>
</dbReference>
<proteinExistence type="predicted"/>
<dbReference type="SUPFAM" id="SSF88713">
    <property type="entry name" value="Glycoside hydrolase/deacetylase"/>
    <property type="match status" value="1"/>
</dbReference>
<dbReference type="Gene3D" id="3.20.20.370">
    <property type="entry name" value="Glycoside hydrolase/deacetylase"/>
    <property type="match status" value="1"/>
</dbReference>
<evidence type="ECO:0000313" key="2">
    <source>
        <dbReference type="Proteomes" id="UP000315217"/>
    </source>
</evidence>
<dbReference type="InterPro" id="IPR006837">
    <property type="entry name" value="Divergent_DAC"/>
</dbReference>
<sequence length="378" mass="40681">MARRRFRMRSRTERATAVVAAVVVAGLFFGVGLSQGWWLGRAAPPAGPSADPASRAVAVDDDAIDAGVRAALDRTATVVRVAASPRMMRERGQVYQWTARTVDIKARGRAIDLARQLDQHVEPAGAQILEQTPTFIRIGVRRAGLDLITHDIQLIPFAPAARVAILFDDAGGSLEQLDPILALGRAVTVTVLPGLRHSRDVAARAQEAGLEVLLHLPMEPEDSRNALGPGGVTTGMNDVQIAQIVATDLSQVPGAIGLNNHEGSKATADERVMRAVLQAVKSKGLIFVDSVTAPKSVGARLATEMQIRTASRAVFLDNQNQEDAIRAQIKRLILLALERKEVVAIGHATRLTPRVLGEMLVEFDRHDIELVPVSVLVK</sequence>
<accession>A0A537LME1</accession>
<dbReference type="EMBL" id="VBAI01000166">
    <property type="protein sequence ID" value="TMJ09176.1"/>
    <property type="molecule type" value="Genomic_DNA"/>
</dbReference>
<dbReference type="CDD" id="cd10936">
    <property type="entry name" value="CE4_DAC2"/>
    <property type="match status" value="1"/>
</dbReference>
<protein>
    <submittedName>
        <fullName evidence="1">Divergent polysaccharide deacetylase family protein</fullName>
    </submittedName>
</protein>
<dbReference type="Pfam" id="PF04748">
    <property type="entry name" value="Polysacc_deac_2"/>
    <property type="match status" value="1"/>
</dbReference>